<evidence type="ECO:0000256" key="1">
    <source>
        <dbReference type="ARBA" id="ARBA00003408"/>
    </source>
</evidence>
<evidence type="ECO:0000256" key="11">
    <source>
        <dbReference type="ARBA" id="ARBA00023136"/>
    </source>
</evidence>
<dbReference type="KEGG" id="tdf:H9L22_09570"/>
<evidence type="ECO:0000256" key="9">
    <source>
        <dbReference type="ARBA" id="ARBA00022989"/>
    </source>
</evidence>
<dbReference type="EMBL" id="CP060789">
    <property type="protein sequence ID" value="QNP54587.1"/>
    <property type="molecule type" value="Genomic_DNA"/>
</dbReference>
<dbReference type="GO" id="GO:0042910">
    <property type="term" value="F:xenobiotic transmembrane transporter activity"/>
    <property type="evidence" value="ECO:0007669"/>
    <property type="project" value="InterPro"/>
</dbReference>
<keyword evidence="9 13" id="KW-1133">Transmembrane helix</keyword>
<comment type="subcellular location">
    <subcellularLocation>
        <location evidence="2">Cell membrane</location>
        <topology evidence="2">Multi-pass membrane protein</topology>
    </subcellularLocation>
</comment>
<feature type="transmembrane region" description="Helical" evidence="13">
    <location>
        <begin position="12"/>
        <end position="30"/>
    </location>
</feature>
<reference evidence="14 15" key="1">
    <citation type="submission" date="2020-08" db="EMBL/GenBank/DDBJ databases">
        <title>Genome sequence of Tessaracoccus defluvii JCM 17540T.</title>
        <authorList>
            <person name="Hyun D.-W."/>
            <person name="Bae J.-W."/>
        </authorList>
    </citation>
    <scope>NUCLEOTIDE SEQUENCE [LARGE SCALE GENOMIC DNA]</scope>
    <source>
        <strain evidence="14 15">JCM 17540</strain>
    </source>
</reference>
<keyword evidence="5" id="KW-0813">Transport</keyword>
<dbReference type="NCBIfam" id="TIGR00797">
    <property type="entry name" value="matE"/>
    <property type="match status" value="1"/>
</dbReference>
<evidence type="ECO:0000256" key="12">
    <source>
        <dbReference type="ARBA" id="ARBA00031636"/>
    </source>
</evidence>
<evidence type="ECO:0000256" key="4">
    <source>
        <dbReference type="ARBA" id="ARBA00020268"/>
    </source>
</evidence>
<evidence type="ECO:0000256" key="7">
    <source>
        <dbReference type="ARBA" id="ARBA00022475"/>
    </source>
</evidence>
<protein>
    <recommendedName>
        <fullName evidence="4">Probable multidrug resistance protein NorM</fullName>
    </recommendedName>
    <alternativeName>
        <fullName evidence="12">Multidrug-efflux transporter</fullName>
    </alternativeName>
</protein>
<proteinExistence type="inferred from homology"/>
<dbReference type="RefSeq" id="WP_187719727.1">
    <property type="nucleotide sequence ID" value="NZ_BAABBL010000022.1"/>
</dbReference>
<dbReference type="PANTHER" id="PTHR43298:SF2">
    <property type="entry name" value="FMN_FAD EXPORTER YEEO-RELATED"/>
    <property type="match status" value="1"/>
</dbReference>
<feature type="transmembrane region" description="Helical" evidence="13">
    <location>
        <begin position="353"/>
        <end position="373"/>
    </location>
</feature>
<feature type="transmembrane region" description="Helical" evidence="13">
    <location>
        <begin position="394"/>
        <end position="413"/>
    </location>
</feature>
<feature type="transmembrane region" description="Helical" evidence="13">
    <location>
        <begin position="311"/>
        <end position="333"/>
    </location>
</feature>
<keyword evidence="8 13" id="KW-0812">Transmembrane</keyword>
<name>A0A7H0H221_9ACTN</name>
<dbReference type="CDD" id="cd13138">
    <property type="entry name" value="MATE_yoeA_like"/>
    <property type="match status" value="1"/>
</dbReference>
<dbReference type="Pfam" id="PF01554">
    <property type="entry name" value="MatE"/>
    <property type="match status" value="2"/>
</dbReference>
<keyword evidence="10" id="KW-0406">Ion transport</keyword>
<comment type="function">
    <text evidence="1">Multidrug efflux pump.</text>
</comment>
<dbReference type="Proteomes" id="UP000516117">
    <property type="component" value="Chromosome"/>
</dbReference>
<evidence type="ECO:0000313" key="14">
    <source>
        <dbReference type="EMBL" id="QNP54587.1"/>
    </source>
</evidence>
<feature type="transmembrane region" description="Helical" evidence="13">
    <location>
        <begin position="240"/>
        <end position="260"/>
    </location>
</feature>
<evidence type="ECO:0000313" key="15">
    <source>
        <dbReference type="Proteomes" id="UP000516117"/>
    </source>
</evidence>
<evidence type="ECO:0000256" key="2">
    <source>
        <dbReference type="ARBA" id="ARBA00004651"/>
    </source>
</evidence>
<evidence type="ECO:0000256" key="13">
    <source>
        <dbReference type="SAM" id="Phobius"/>
    </source>
</evidence>
<dbReference type="InterPro" id="IPR050222">
    <property type="entry name" value="MATE_MdtK"/>
</dbReference>
<organism evidence="14 15">
    <name type="scientific">Tessaracoccus defluvii</name>
    <dbReference type="NCBI Taxonomy" id="1285901"/>
    <lineage>
        <taxon>Bacteria</taxon>
        <taxon>Bacillati</taxon>
        <taxon>Actinomycetota</taxon>
        <taxon>Actinomycetes</taxon>
        <taxon>Propionibacteriales</taxon>
        <taxon>Propionibacteriaceae</taxon>
        <taxon>Tessaracoccus</taxon>
    </lineage>
</organism>
<evidence type="ECO:0000256" key="3">
    <source>
        <dbReference type="ARBA" id="ARBA00010199"/>
    </source>
</evidence>
<evidence type="ECO:0000256" key="6">
    <source>
        <dbReference type="ARBA" id="ARBA00022449"/>
    </source>
</evidence>
<dbReference type="InterPro" id="IPR048279">
    <property type="entry name" value="MdtK-like"/>
</dbReference>
<feature type="transmembrane region" description="Helical" evidence="13">
    <location>
        <begin position="280"/>
        <end position="299"/>
    </location>
</feature>
<keyword evidence="15" id="KW-1185">Reference proteome</keyword>
<sequence>MNNLTVGAPTRVIVAFTIPLLIGNLFQQVYQFTDAAVVGRMIGVDALASVGATGSLMFLLLGFTFGASGGLAIPIARAFGAGDMALMRRYFANAILVSVGIAALVAAVGVVGARSLLRLMQTPSNLMADAEVFLVISFWGAPIVMAYNLLAAVIRALGDSRTPLYFLMISCVINVVLVVAFIGGLGWGVAGAALATVLAQLISVILCLALIARRMPHLHLTRADWRSAPGELGEVLRPGLAMGFQMSVIAIGAVILQYAINGLGSDAVAAFTAAARVDQLAVAPLASFGLALTTFVAQNRGAGRWHRIRHGVWRISLLTWILAVILGAFVILAGEPLAQLFVGSGSPQVVEAAHGYLVVQGLLYPILASVFVLRNTVQGLGETLIPTIGGFMELILRAAAGLLLVVPLGFFGVALAAPLAWIGALIPVAICWFGWRRAMFGLADGADEPLRAGRLRVARAS</sequence>
<feature type="transmembrane region" description="Helical" evidence="13">
    <location>
        <begin position="189"/>
        <end position="212"/>
    </location>
</feature>
<dbReference type="GO" id="GO:0006811">
    <property type="term" value="P:monoatomic ion transport"/>
    <property type="evidence" value="ECO:0007669"/>
    <property type="project" value="UniProtKB-KW"/>
</dbReference>
<gene>
    <name evidence="14" type="ORF">H9L22_09570</name>
</gene>
<comment type="similarity">
    <text evidence="3">Belongs to the multi antimicrobial extrusion (MATE) (TC 2.A.66.1) family.</text>
</comment>
<dbReference type="AlphaFoldDB" id="A0A7H0H221"/>
<evidence type="ECO:0000256" key="8">
    <source>
        <dbReference type="ARBA" id="ARBA00022692"/>
    </source>
</evidence>
<accession>A0A7H0H221</accession>
<dbReference type="GO" id="GO:0005886">
    <property type="term" value="C:plasma membrane"/>
    <property type="evidence" value="ECO:0007669"/>
    <property type="project" value="UniProtKB-SubCell"/>
</dbReference>
<dbReference type="GO" id="GO:0015297">
    <property type="term" value="F:antiporter activity"/>
    <property type="evidence" value="ECO:0007669"/>
    <property type="project" value="UniProtKB-KW"/>
</dbReference>
<dbReference type="InterPro" id="IPR002528">
    <property type="entry name" value="MATE_fam"/>
</dbReference>
<keyword evidence="11 13" id="KW-0472">Membrane</keyword>
<feature type="transmembrane region" description="Helical" evidence="13">
    <location>
        <begin position="90"/>
        <end position="112"/>
    </location>
</feature>
<evidence type="ECO:0000256" key="10">
    <source>
        <dbReference type="ARBA" id="ARBA00023065"/>
    </source>
</evidence>
<keyword evidence="7" id="KW-1003">Cell membrane</keyword>
<feature type="transmembrane region" description="Helical" evidence="13">
    <location>
        <begin position="50"/>
        <end position="78"/>
    </location>
</feature>
<keyword evidence="6" id="KW-0050">Antiport</keyword>
<feature type="transmembrane region" description="Helical" evidence="13">
    <location>
        <begin position="419"/>
        <end position="435"/>
    </location>
</feature>
<evidence type="ECO:0000256" key="5">
    <source>
        <dbReference type="ARBA" id="ARBA00022448"/>
    </source>
</evidence>
<feature type="transmembrane region" description="Helical" evidence="13">
    <location>
        <begin position="132"/>
        <end position="157"/>
    </location>
</feature>
<feature type="transmembrane region" description="Helical" evidence="13">
    <location>
        <begin position="164"/>
        <end position="183"/>
    </location>
</feature>
<dbReference type="PANTHER" id="PTHR43298">
    <property type="entry name" value="MULTIDRUG RESISTANCE PROTEIN NORM-RELATED"/>
    <property type="match status" value="1"/>
</dbReference>
<dbReference type="PIRSF" id="PIRSF006603">
    <property type="entry name" value="DinF"/>
    <property type="match status" value="1"/>
</dbReference>